<dbReference type="AlphaFoldDB" id="A0A9P8CNK3"/>
<evidence type="ECO:0000313" key="2">
    <source>
        <dbReference type="Proteomes" id="UP000887229"/>
    </source>
</evidence>
<organism evidence="1 2">
    <name type="scientific">Emericellopsis atlantica</name>
    <dbReference type="NCBI Taxonomy" id="2614577"/>
    <lineage>
        <taxon>Eukaryota</taxon>
        <taxon>Fungi</taxon>
        <taxon>Dikarya</taxon>
        <taxon>Ascomycota</taxon>
        <taxon>Pezizomycotina</taxon>
        <taxon>Sordariomycetes</taxon>
        <taxon>Hypocreomycetidae</taxon>
        <taxon>Hypocreales</taxon>
        <taxon>Bionectriaceae</taxon>
        <taxon>Emericellopsis</taxon>
    </lineage>
</organism>
<proteinExistence type="predicted"/>
<protein>
    <submittedName>
        <fullName evidence="1">Uncharacterized protein</fullName>
    </submittedName>
</protein>
<dbReference type="RefSeq" id="XP_046117136.1">
    <property type="nucleotide sequence ID" value="XM_046257770.1"/>
</dbReference>
<dbReference type="OrthoDB" id="3257981at2759"/>
<sequence>MDENSVIKTRIASPRSFPLDPRHEQTRTKNIRPAARVFNDKVKRDASRLLSLPDEILWRILDFLAEEYSGRHLSMFALASGQCRQLARPYQFADIWITRSELSWALVRYLIQEAKTEQVIPSIGSYIRSMTITIDHDHKVDLSIPWSEPLAVLDELEVYEEYWAPLFDDLAEAVDSSMPNLESSYWTDTGEFATCDGLLMSLLRRTTSSGRLRNLYFSEYDFFFGEVEEVRSKFPSGPLLIRDLGLGYDYCYRSTPGPYDSMRFFREAILRQSSSTLESLVYSGSLGFHYLEPENKNEPYSLTNLEDGPIVFDRLQKFWAGWSDNDIELDTRVLECILAAPLESFAPSDTICTVMQARGPADCFPLRHLKTFAMTGAGHTVECEQAEYMYKLISLAEHYTGQMEELFIYYFEHGAIDDQRVPKLEALLATNRFDNLRYLCFSWHHDPHLTILKAIGANIPSLEELSFGFQPRDSESGYDTRIEQNNGWEDLSTPVHENFIAAISPLPKLARLCVFGDEYIADWCEHWSRHRFLKEHVWFHQGRSYTKRECGRKPWEGQTWSEAIRGHTRPGDKIEDWLAKWVTGCADTGQDPREAVNALAAQYAEAIPSLREFMSGRVLVEITREGVASNAR</sequence>
<dbReference type="Proteomes" id="UP000887229">
    <property type="component" value="Unassembled WGS sequence"/>
</dbReference>
<keyword evidence="2" id="KW-1185">Reference proteome</keyword>
<evidence type="ECO:0000313" key="1">
    <source>
        <dbReference type="EMBL" id="KAG9253212.1"/>
    </source>
</evidence>
<dbReference type="EMBL" id="MU251258">
    <property type="protein sequence ID" value="KAG9253212.1"/>
    <property type="molecule type" value="Genomic_DNA"/>
</dbReference>
<gene>
    <name evidence="1" type="ORF">F5Z01DRAFT_156914</name>
</gene>
<name>A0A9P8CNK3_9HYPO</name>
<accession>A0A9P8CNK3</accession>
<comment type="caution">
    <text evidence="1">The sequence shown here is derived from an EMBL/GenBank/DDBJ whole genome shotgun (WGS) entry which is preliminary data.</text>
</comment>
<dbReference type="GeneID" id="70288673"/>
<reference evidence="1" key="1">
    <citation type="journal article" date="2021" name="IMA Fungus">
        <title>Genomic characterization of three marine fungi, including Emericellopsis atlantica sp. nov. with signatures of a generalist lifestyle and marine biomass degradation.</title>
        <authorList>
            <person name="Hagestad O.C."/>
            <person name="Hou L."/>
            <person name="Andersen J.H."/>
            <person name="Hansen E.H."/>
            <person name="Altermark B."/>
            <person name="Li C."/>
            <person name="Kuhnert E."/>
            <person name="Cox R.J."/>
            <person name="Crous P.W."/>
            <person name="Spatafora J.W."/>
            <person name="Lail K."/>
            <person name="Amirebrahimi M."/>
            <person name="Lipzen A."/>
            <person name="Pangilinan J."/>
            <person name="Andreopoulos W."/>
            <person name="Hayes R.D."/>
            <person name="Ng V."/>
            <person name="Grigoriev I.V."/>
            <person name="Jackson S.A."/>
            <person name="Sutton T.D.S."/>
            <person name="Dobson A.D.W."/>
            <person name="Rama T."/>
        </authorList>
    </citation>
    <scope>NUCLEOTIDE SEQUENCE</scope>
    <source>
        <strain evidence="1">TS7</strain>
    </source>
</reference>